<accession>A0A4Z2I7G0</accession>
<evidence type="ECO:0000256" key="1">
    <source>
        <dbReference type="SAM" id="MobiDB-lite"/>
    </source>
</evidence>
<sequence length="217" mass="24309">MKEEIQTLQKNNSEVLGGKVLGLVDLHDQLLQVKVKLQDEEETAAAVGVTAIFCVYGSLLVEFWFDSAQTRQKCAPLRTSGRKRPLSGTQHNFHETKRETLKRARPQVVTSRDNRLTDTSRDGRGGFRERASSSRHLIKFFDVRYAILQGEHSTECCSISCNSQCRKLLTLEPYMALPVVSSQLIEQLIDTRCRQRVSAAAASLVQPRHVILSVGVA</sequence>
<dbReference type="Proteomes" id="UP000314294">
    <property type="component" value="Unassembled WGS sequence"/>
</dbReference>
<feature type="compositionally biased region" description="Basic and acidic residues" evidence="1">
    <location>
        <begin position="112"/>
        <end position="128"/>
    </location>
</feature>
<keyword evidence="2" id="KW-0812">Transmembrane</keyword>
<gene>
    <name evidence="3" type="ORF">EYF80_015798</name>
</gene>
<keyword evidence="2" id="KW-1133">Transmembrane helix</keyword>
<dbReference type="AlphaFoldDB" id="A0A4Z2I7G0"/>
<organism evidence="3 4">
    <name type="scientific">Liparis tanakae</name>
    <name type="common">Tanaka's snailfish</name>
    <dbReference type="NCBI Taxonomy" id="230148"/>
    <lineage>
        <taxon>Eukaryota</taxon>
        <taxon>Metazoa</taxon>
        <taxon>Chordata</taxon>
        <taxon>Craniata</taxon>
        <taxon>Vertebrata</taxon>
        <taxon>Euteleostomi</taxon>
        <taxon>Actinopterygii</taxon>
        <taxon>Neopterygii</taxon>
        <taxon>Teleostei</taxon>
        <taxon>Neoteleostei</taxon>
        <taxon>Acanthomorphata</taxon>
        <taxon>Eupercaria</taxon>
        <taxon>Perciformes</taxon>
        <taxon>Cottioidei</taxon>
        <taxon>Cottales</taxon>
        <taxon>Liparidae</taxon>
        <taxon>Liparis</taxon>
    </lineage>
</organism>
<feature type="region of interest" description="Disordered" evidence="1">
    <location>
        <begin position="97"/>
        <end position="128"/>
    </location>
</feature>
<evidence type="ECO:0000313" key="4">
    <source>
        <dbReference type="Proteomes" id="UP000314294"/>
    </source>
</evidence>
<evidence type="ECO:0000256" key="2">
    <source>
        <dbReference type="SAM" id="Phobius"/>
    </source>
</evidence>
<keyword evidence="4" id="KW-1185">Reference proteome</keyword>
<feature type="transmembrane region" description="Helical" evidence="2">
    <location>
        <begin position="44"/>
        <end position="65"/>
    </location>
</feature>
<evidence type="ECO:0000313" key="3">
    <source>
        <dbReference type="EMBL" id="TNN73977.1"/>
    </source>
</evidence>
<comment type="caution">
    <text evidence="3">The sequence shown here is derived from an EMBL/GenBank/DDBJ whole genome shotgun (WGS) entry which is preliminary data.</text>
</comment>
<protein>
    <submittedName>
        <fullName evidence="3">Uncharacterized protein</fullName>
    </submittedName>
</protein>
<proteinExistence type="predicted"/>
<dbReference type="EMBL" id="SRLO01000119">
    <property type="protein sequence ID" value="TNN73977.1"/>
    <property type="molecule type" value="Genomic_DNA"/>
</dbReference>
<name>A0A4Z2I7G0_9TELE</name>
<reference evidence="3 4" key="1">
    <citation type="submission" date="2019-03" db="EMBL/GenBank/DDBJ databases">
        <title>First draft genome of Liparis tanakae, snailfish: a comprehensive survey of snailfish specific genes.</title>
        <authorList>
            <person name="Kim W."/>
            <person name="Song I."/>
            <person name="Jeong J.-H."/>
            <person name="Kim D."/>
            <person name="Kim S."/>
            <person name="Ryu S."/>
            <person name="Song J.Y."/>
            <person name="Lee S.K."/>
        </authorList>
    </citation>
    <scope>NUCLEOTIDE SEQUENCE [LARGE SCALE GENOMIC DNA]</scope>
    <source>
        <tissue evidence="3">Muscle</tissue>
    </source>
</reference>
<keyword evidence="2" id="KW-0472">Membrane</keyword>